<reference evidence="4" key="1">
    <citation type="submission" date="2022-07" db="EMBL/GenBank/DDBJ databases">
        <authorList>
            <person name="Trinca V."/>
            <person name="Uliana J.V.C."/>
            <person name="Torres T.T."/>
            <person name="Ward R.J."/>
            <person name="Monesi N."/>
        </authorList>
    </citation>
    <scope>NUCLEOTIDE SEQUENCE</scope>
    <source>
        <strain evidence="4">HSMRA1968</strain>
        <tissue evidence="4">Whole embryos</tissue>
    </source>
</reference>
<comment type="similarity">
    <text evidence="1">Belongs to the ataxin-2 family.</text>
</comment>
<feature type="compositionally biased region" description="Low complexity" evidence="2">
    <location>
        <begin position="1000"/>
        <end position="1021"/>
    </location>
</feature>
<accession>A0A9Q0MR86</accession>
<organism evidence="4 5">
    <name type="scientific">Pseudolycoriella hygida</name>
    <dbReference type="NCBI Taxonomy" id="35572"/>
    <lineage>
        <taxon>Eukaryota</taxon>
        <taxon>Metazoa</taxon>
        <taxon>Ecdysozoa</taxon>
        <taxon>Arthropoda</taxon>
        <taxon>Hexapoda</taxon>
        <taxon>Insecta</taxon>
        <taxon>Pterygota</taxon>
        <taxon>Neoptera</taxon>
        <taxon>Endopterygota</taxon>
        <taxon>Diptera</taxon>
        <taxon>Nematocera</taxon>
        <taxon>Sciaroidea</taxon>
        <taxon>Sciaridae</taxon>
        <taxon>Pseudolycoriella</taxon>
    </lineage>
</organism>
<feature type="compositionally biased region" description="Polar residues" evidence="2">
    <location>
        <begin position="653"/>
        <end position="672"/>
    </location>
</feature>
<evidence type="ECO:0000256" key="1">
    <source>
        <dbReference type="ARBA" id="ARBA00007503"/>
    </source>
</evidence>
<feature type="compositionally biased region" description="Low complexity" evidence="2">
    <location>
        <begin position="497"/>
        <end position="515"/>
    </location>
</feature>
<feature type="domain" description="LsmAD" evidence="3">
    <location>
        <begin position="182"/>
        <end position="246"/>
    </location>
</feature>
<keyword evidence="5" id="KW-1185">Reference proteome</keyword>
<feature type="region of interest" description="Disordered" evidence="2">
    <location>
        <begin position="1067"/>
        <end position="1166"/>
    </location>
</feature>
<dbReference type="EMBL" id="WJQU01000004">
    <property type="protein sequence ID" value="KAJ6636189.1"/>
    <property type="molecule type" value="Genomic_DNA"/>
</dbReference>
<sequence>MCALPVEQNGVIILFLPQRGRSVTTEGIYNNVDFVHAATSNVGNVVQIQVKSGETYEGVFKTFSSQFQVVLGMAHKLEALPDDRSISVPACAEDIIFKVSDIILITARGIDIDYASTFATDSAISRCNGSARSEEKELEPWDASSGTAINGELDCSLDCTLSDNNSNGWDANDMFNKNELMYGVQSTFDPSLRGYTTQLQHDKDFKDNEKRAEIIAAEIESQANYKERIDLENGDEEARYAAVERPPSTNNSSHGGKEEYPVTNSEKYIAPGRRKNHQSGKLVRNTPPPPINNNHPAPLQSPQQSVPPPKNNNYPTMPIQMQSQHGGPPPQYVQQPAPLTHIHNDYSQPPPNMSVVTPKLNGNDNNNASTNNTVLNKGPMAPRIRNFIPAPSPPVAFTEPPPQLGPKILSHMTMKPPIHAQHAQVVPHMPAVIQVQDASQPSHVVAAHHVLQQQAMVPPQPQMQQQAPARPQRMGQQREEQMQEFRKFNKQFILATPHQQQPHQTQHQQIQQPQPTMSPPQQSPIDTSPSLIKQHQHQHAMQQQQQQTQQQQQQQQQHQQESQQQQQQQAYTPNVSQHSQQSHNQQPPMAVPSPGLQQSTSPPTQASQQTPPQQSNSDSSNSEKPSPPKSTLNPKAKPFTPRNPSTPNPSRPHTPQTPQQSLPQGSYPQPQHIQQQMMVPAATYIMPQPAAFQTPQHPHAGQQQRFRKGNNYVQVSQMQVAAAAGQPLLAPAPIQQFVQFPTQHTQHFQSQGYPQMVYKQLRMFNEPTQQPLPYLAPTPPSTTPSPGQPHQQHQQYHLQQPSPAGGGPQYAQTTTQAPFQMMCPLITTPISQYYPAAGQPQHHPHQFQAFQLTMFDDYNPFEDDDENVVSGSLGKAFKVSVEGNIGCGKSTFVDYCNSHPGVFAFPEPIHMWAMTFQLYVGMTVRDVYQRETRQQLRLIERSLLSARQVFLENMRLDGVLLPAMYHVLSGWFNRELECPRSRPKAIGNKVIQPPPNMSAVTPKLNDNDNNNTSNNNKVLNNGPIMRNFNLPDFTKPPPQLWAKILSHMTSQPPIHAQRAQDVPHLPASTAKQHNGKQQKTKKQQKRHPQRKKTQRHTYKPNVNQHAPNGFPSPGLQGSTSAPTKPVKPPNSHSANSKKPRPPKGNLNPKAKEFIPRIPTNPNPSLQYNQPQSMPQGTYPQLMAPAVTYLISQPNPVQSPQPPPHFRNSNNYRTVPMQQSIQFHVPHVQHYQPQMYPQMVCNQYLAPIPPWVWAARGQFHRHHYVSQPFPAGNMHQYAMAPTHLPPHIMYPLMMTPY</sequence>
<feature type="compositionally biased region" description="Low complexity" evidence="2">
    <location>
        <begin position="457"/>
        <end position="475"/>
    </location>
</feature>
<feature type="region of interest" description="Disordered" evidence="2">
    <location>
        <begin position="457"/>
        <end position="482"/>
    </location>
</feature>
<dbReference type="PANTHER" id="PTHR12854">
    <property type="entry name" value="ATAXIN 2-RELATED"/>
    <property type="match status" value="1"/>
</dbReference>
<feature type="compositionally biased region" description="Pro residues" evidence="2">
    <location>
        <begin position="774"/>
        <end position="787"/>
    </location>
</feature>
<proteinExistence type="inferred from homology"/>
<dbReference type="GO" id="GO:0034063">
    <property type="term" value="P:stress granule assembly"/>
    <property type="evidence" value="ECO:0007669"/>
    <property type="project" value="TreeGrafter"/>
</dbReference>
<dbReference type="GO" id="GO:0010494">
    <property type="term" value="C:cytoplasmic stress granule"/>
    <property type="evidence" value="ECO:0007669"/>
    <property type="project" value="TreeGrafter"/>
</dbReference>
<feature type="compositionally biased region" description="Basic residues" evidence="2">
    <location>
        <begin position="1073"/>
        <end position="1098"/>
    </location>
</feature>
<evidence type="ECO:0000256" key="2">
    <source>
        <dbReference type="SAM" id="MobiDB-lite"/>
    </source>
</evidence>
<dbReference type="InterPro" id="IPR009604">
    <property type="entry name" value="LsmAD_domain"/>
</dbReference>
<dbReference type="Pfam" id="PF06741">
    <property type="entry name" value="LsmAD"/>
    <property type="match status" value="1"/>
</dbReference>
<dbReference type="PANTHER" id="PTHR12854:SF7">
    <property type="entry name" value="ATAXIN-2 HOMOLOG"/>
    <property type="match status" value="1"/>
</dbReference>
<feature type="region of interest" description="Disordered" evidence="2">
    <location>
        <begin position="769"/>
        <end position="812"/>
    </location>
</feature>
<name>A0A9Q0MR86_9DIPT</name>
<feature type="region of interest" description="Disordered" evidence="2">
    <location>
        <begin position="497"/>
        <end position="672"/>
    </location>
</feature>
<evidence type="ECO:0000313" key="4">
    <source>
        <dbReference type="EMBL" id="KAJ6636189.1"/>
    </source>
</evidence>
<dbReference type="Proteomes" id="UP001151699">
    <property type="component" value="Chromosome C"/>
</dbReference>
<feature type="compositionally biased region" description="Polar residues" evidence="2">
    <location>
        <begin position="311"/>
        <end position="325"/>
    </location>
</feature>
<feature type="compositionally biased region" description="Low complexity" evidence="2">
    <location>
        <begin position="597"/>
        <end position="624"/>
    </location>
</feature>
<dbReference type="InterPro" id="IPR045117">
    <property type="entry name" value="ATXN2-like"/>
</dbReference>
<dbReference type="SMART" id="SM01272">
    <property type="entry name" value="LsmAD"/>
    <property type="match status" value="1"/>
</dbReference>
<dbReference type="InterPro" id="IPR031314">
    <property type="entry name" value="DNK_dom"/>
</dbReference>
<feature type="compositionally biased region" description="Low complexity" evidence="2">
    <location>
        <begin position="292"/>
        <end position="304"/>
    </location>
</feature>
<feature type="region of interest" description="Disordered" evidence="2">
    <location>
        <begin position="985"/>
        <end position="1023"/>
    </location>
</feature>
<gene>
    <name evidence="4" type="primary">Atxn2_0</name>
    <name evidence="4" type="ORF">Bhyg_14777</name>
</gene>
<evidence type="ECO:0000259" key="3">
    <source>
        <dbReference type="SMART" id="SM01272"/>
    </source>
</evidence>
<feature type="compositionally biased region" description="Low complexity" evidence="2">
    <location>
        <begin position="539"/>
        <end position="588"/>
    </location>
</feature>
<dbReference type="Pfam" id="PF01712">
    <property type="entry name" value="dNK"/>
    <property type="match status" value="1"/>
</dbReference>
<dbReference type="SUPFAM" id="SSF52540">
    <property type="entry name" value="P-loop containing nucleoside triphosphate hydrolases"/>
    <property type="match status" value="1"/>
</dbReference>
<dbReference type="Gene3D" id="3.40.50.300">
    <property type="entry name" value="P-loop containing nucleotide triphosphate hydrolases"/>
    <property type="match status" value="1"/>
</dbReference>
<dbReference type="OrthoDB" id="2275718at2759"/>
<dbReference type="InterPro" id="IPR025852">
    <property type="entry name" value="SM_dom_ATX"/>
</dbReference>
<comment type="caution">
    <text evidence="4">The sequence shown here is derived from an EMBL/GenBank/DDBJ whole genome shotgun (WGS) entry which is preliminary data.</text>
</comment>
<evidence type="ECO:0000313" key="5">
    <source>
        <dbReference type="Proteomes" id="UP001151699"/>
    </source>
</evidence>
<feature type="region of interest" description="Disordered" evidence="2">
    <location>
        <begin position="243"/>
        <end position="331"/>
    </location>
</feature>
<dbReference type="Pfam" id="PF14438">
    <property type="entry name" value="SM-ATX"/>
    <property type="match status" value="1"/>
</dbReference>
<feature type="compositionally biased region" description="Low complexity" evidence="2">
    <location>
        <begin position="788"/>
        <end position="803"/>
    </location>
</feature>
<dbReference type="GO" id="GO:0003729">
    <property type="term" value="F:mRNA binding"/>
    <property type="evidence" value="ECO:0007669"/>
    <property type="project" value="TreeGrafter"/>
</dbReference>
<dbReference type="InterPro" id="IPR027417">
    <property type="entry name" value="P-loop_NTPase"/>
</dbReference>
<protein>
    <submittedName>
        <fullName evidence="4">Ataxin-2</fullName>
    </submittedName>
</protein>